<dbReference type="Gene3D" id="1.20.1440.120">
    <property type="entry name" value="Recombination protein O, C-terminal domain"/>
    <property type="match status" value="1"/>
</dbReference>
<protein>
    <recommendedName>
        <fullName evidence="2 7">DNA repair protein RecO</fullName>
    </recommendedName>
    <alternativeName>
        <fullName evidence="6 7">Recombination protein O</fullName>
    </alternativeName>
</protein>
<evidence type="ECO:0000256" key="3">
    <source>
        <dbReference type="ARBA" id="ARBA00022763"/>
    </source>
</evidence>
<keyword evidence="4 7" id="KW-0233">DNA recombination</keyword>
<keyword evidence="3 7" id="KW-0227">DNA damage</keyword>
<dbReference type="SUPFAM" id="SSF57863">
    <property type="entry name" value="ArfGap/RecO-like zinc finger"/>
    <property type="match status" value="1"/>
</dbReference>
<dbReference type="InterPro" id="IPR012340">
    <property type="entry name" value="NA-bd_OB-fold"/>
</dbReference>
<dbReference type="Pfam" id="PF11967">
    <property type="entry name" value="RecO_N"/>
    <property type="match status" value="1"/>
</dbReference>
<evidence type="ECO:0000256" key="5">
    <source>
        <dbReference type="ARBA" id="ARBA00023204"/>
    </source>
</evidence>
<evidence type="ECO:0000256" key="1">
    <source>
        <dbReference type="ARBA" id="ARBA00007452"/>
    </source>
</evidence>
<sequence>MKRNFEHQAVILSVKDTGGGNRNVIFFSRDEGVQKALLFGGPKSRLKSLTVPFHCGRLWIYRDGVKGIVKITDFFPDKFHSGIRENLVKTMAASLAFETVITTLGGGSDFDKTYFLLEGFLDGIEISSEEGTRYALLRFLWRYMKLLGTLPYVDKCSVCNSIKSTDDNEKMYYYILENTFVCQDCTNFNNPDGIHFGDYYIALPEPVWNFLNSINTETMKATQKLRLPEKDFEILKKIIFSMIQKVSPAKLKTLVSIGGML</sequence>
<dbReference type="AlphaFoldDB" id="A0A9D9HNK8"/>
<reference evidence="9" key="2">
    <citation type="journal article" date="2021" name="PeerJ">
        <title>Extensive microbial diversity within the chicken gut microbiome revealed by metagenomics and culture.</title>
        <authorList>
            <person name="Gilroy R."/>
            <person name="Ravi A."/>
            <person name="Getino M."/>
            <person name="Pursley I."/>
            <person name="Horton D.L."/>
            <person name="Alikhan N.F."/>
            <person name="Baker D."/>
            <person name="Gharbi K."/>
            <person name="Hall N."/>
            <person name="Watson M."/>
            <person name="Adriaenssens E.M."/>
            <person name="Foster-Nyarko E."/>
            <person name="Jarju S."/>
            <person name="Secka A."/>
            <person name="Antonio M."/>
            <person name="Oren A."/>
            <person name="Chaudhuri R.R."/>
            <person name="La Ragione R."/>
            <person name="Hildebrand F."/>
            <person name="Pallen M.J."/>
        </authorList>
    </citation>
    <scope>NUCLEOTIDE SEQUENCE</scope>
    <source>
        <strain evidence="9">10532</strain>
    </source>
</reference>
<dbReference type="Pfam" id="PF02565">
    <property type="entry name" value="RecO_C"/>
    <property type="match status" value="1"/>
</dbReference>
<organism evidence="9 10">
    <name type="scientific">Candidatus Gallitreponema excrementavium</name>
    <dbReference type="NCBI Taxonomy" id="2840840"/>
    <lineage>
        <taxon>Bacteria</taxon>
        <taxon>Pseudomonadati</taxon>
        <taxon>Spirochaetota</taxon>
        <taxon>Spirochaetia</taxon>
        <taxon>Spirochaetales</taxon>
        <taxon>Candidatus Gallitreponema</taxon>
    </lineage>
</organism>
<dbReference type="InterPro" id="IPR003717">
    <property type="entry name" value="RecO"/>
</dbReference>
<evidence type="ECO:0000313" key="9">
    <source>
        <dbReference type="EMBL" id="MBO8456970.1"/>
    </source>
</evidence>
<dbReference type="Proteomes" id="UP000823638">
    <property type="component" value="Unassembled WGS sequence"/>
</dbReference>
<dbReference type="PANTHER" id="PTHR33991">
    <property type="entry name" value="DNA REPAIR PROTEIN RECO"/>
    <property type="match status" value="1"/>
</dbReference>
<evidence type="ECO:0000313" key="10">
    <source>
        <dbReference type="Proteomes" id="UP000823638"/>
    </source>
</evidence>
<feature type="domain" description="DNA replication/recombination mediator RecO N-terminal" evidence="8">
    <location>
        <begin position="2"/>
        <end position="70"/>
    </location>
</feature>
<dbReference type="GO" id="GO:0006310">
    <property type="term" value="P:DNA recombination"/>
    <property type="evidence" value="ECO:0007669"/>
    <property type="project" value="UniProtKB-UniRule"/>
</dbReference>
<dbReference type="EMBL" id="JADIMM010000023">
    <property type="protein sequence ID" value="MBO8456970.1"/>
    <property type="molecule type" value="Genomic_DNA"/>
</dbReference>
<dbReference type="InterPro" id="IPR022572">
    <property type="entry name" value="DNA_rep/recomb_RecO_N"/>
</dbReference>
<evidence type="ECO:0000256" key="2">
    <source>
        <dbReference type="ARBA" id="ARBA00021310"/>
    </source>
</evidence>
<evidence type="ECO:0000256" key="6">
    <source>
        <dbReference type="ARBA" id="ARBA00033409"/>
    </source>
</evidence>
<accession>A0A9D9HNK8</accession>
<keyword evidence="5 7" id="KW-0234">DNA repair</keyword>
<name>A0A9D9HNK8_9SPIR</name>
<gene>
    <name evidence="7 9" type="primary">recO</name>
    <name evidence="9" type="ORF">IAA81_01930</name>
</gene>
<dbReference type="GO" id="GO:0043590">
    <property type="term" value="C:bacterial nucleoid"/>
    <property type="evidence" value="ECO:0007669"/>
    <property type="project" value="TreeGrafter"/>
</dbReference>
<dbReference type="SUPFAM" id="SSF50249">
    <property type="entry name" value="Nucleic acid-binding proteins"/>
    <property type="match status" value="1"/>
</dbReference>
<evidence type="ECO:0000256" key="4">
    <source>
        <dbReference type="ARBA" id="ARBA00023172"/>
    </source>
</evidence>
<dbReference type="NCBIfam" id="TIGR00613">
    <property type="entry name" value="reco"/>
    <property type="match status" value="1"/>
</dbReference>
<evidence type="ECO:0000259" key="8">
    <source>
        <dbReference type="Pfam" id="PF11967"/>
    </source>
</evidence>
<reference evidence="9" key="1">
    <citation type="submission" date="2020-10" db="EMBL/GenBank/DDBJ databases">
        <authorList>
            <person name="Gilroy R."/>
        </authorList>
    </citation>
    <scope>NUCLEOTIDE SEQUENCE</scope>
    <source>
        <strain evidence="9">10532</strain>
    </source>
</reference>
<dbReference type="GO" id="GO:0006302">
    <property type="term" value="P:double-strand break repair"/>
    <property type="evidence" value="ECO:0007669"/>
    <property type="project" value="TreeGrafter"/>
</dbReference>
<dbReference type="InterPro" id="IPR037278">
    <property type="entry name" value="ARFGAP/RecO"/>
</dbReference>
<comment type="function">
    <text evidence="7">Involved in DNA repair and RecF pathway recombination.</text>
</comment>
<comment type="caution">
    <text evidence="9">The sequence shown here is derived from an EMBL/GenBank/DDBJ whole genome shotgun (WGS) entry which is preliminary data.</text>
</comment>
<evidence type="ECO:0000256" key="7">
    <source>
        <dbReference type="HAMAP-Rule" id="MF_00201"/>
    </source>
</evidence>
<dbReference type="InterPro" id="IPR042242">
    <property type="entry name" value="RecO_C"/>
</dbReference>
<dbReference type="HAMAP" id="MF_00201">
    <property type="entry name" value="RecO"/>
    <property type="match status" value="1"/>
</dbReference>
<comment type="similarity">
    <text evidence="1 7">Belongs to the RecO family.</text>
</comment>
<dbReference type="PANTHER" id="PTHR33991:SF1">
    <property type="entry name" value="DNA REPAIR PROTEIN RECO"/>
    <property type="match status" value="1"/>
</dbReference>
<proteinExistence type="inferred from homology"/>